<reference evidence="1 2" key="1">
    <citation type="submission" date="2022-05" db="EMBL/GenBank/DDBJ databases">
        <title>Chromosome-level reference genomes for two strains of Caenorhabditis briggsae: an improved platform for comparative genomics.</title>
        <authorList>
            <person name="Stevens L."/>
            <person name="Andersen E.C."/>
        </authorList>
    </citation>
    <scope>NUCLEOTIDE SEQUENCE [LARGE SCALE GENOMIC DNA]</scope>
    <source>
        <strain evidence="1">QX1410_ONT</strain>
        <tissue evidence="1">Whole-organism</tissue>
    </source>
</reference>
<sequence>MQRACLSTFVRRLLSFFSSDRKQFCNRMMEKSEMKTLKMSYKHSLLSQINIYHHHIRRGGQELRITGKKS</sequence>
<name>A0AAE8ZNY1_CAEBR</name>
<organism evidence="1 2">
    <name type="scientific">Caenorhabditis briggsae</name>
    <dbReference type="NCBI Taxonomy" id="6238"/>
    <lineage>
        <taxon>Eukaryota</taxon>
        <taxon>Metazoa</taxon>
        <taxon>Ecdysozoa</taxon>
        <taxon>Nematoda</taxon>
        <taxon>Chromadorea</taxon>
        <taxon>Rhabditida</taxon>
        <taxon>Rhabditina</taxon>
        <taxon>Rhabditomorpha</taxon>
        <taxon>Rhabditoidea</taxon>
        <taxon>Rhabditidae</taxon>
        <taxon>Peloderinae</taxon>
        <taxon>Caenorhabditis</taxon>
    </lineage>
</organism>
<dbReference type="Proteomes" id="UP000827892">
    <property type="component" value="Chromosome X"/>
</dbReference>
<proteinExistence type="predicted"/>
<dbReference type="AlphaFoldDB" id="A0AAE8ZNY1"/>
<gene>
    <name evidence="1" type="ORF">L3Y34_012335</name>
</gene>
<protein>
    <submittedName>
        <fullName evidence="1">Uncharacterized protein</fullName>
    </submittedName>
</protein>
<accession>A0AAE8ZNY1</accession>
<evidence type="ECO:0000313" key="1">
    <source>
        <dbReference type="EMBL" id="ULT83027.1"/>
    </source>
</evidence>
<dbReference type="EMBL" id="CP090896">
    <property type="protein sequence ID" value="ULT83027.1"/>
    <property type="molecule type" value="Genomic_DNA"/>
</dbReference>
<evidence type="ECO:0000313" key="2">
    <source>
        <dbReference type="Proteomes" id="UP000827892"/>
    </source>
</evidence>